<evidence type="ECO:0000313" key="2">
    <source>
        <dbReference type="EMBL" id="TXE15944.1"/>
    </source>
</evidence>
<keyword evidence="1" id="KW-0812">Transmembrane</keyword>
<comment type="caution">
    <text evidence="2">The sequence shown here is derived from an EMBL/GenBank/DDBJ whole genome shotgun (WGS) entry which is preliminary data.</text>
</comment>
<dbReference type="OrthoDB" id="9812897at2"/>
<organism evidence="2 3">
    <name type="scientific">Psychroserpens burtonensis</name>
    <dbReference type="NCBI Taxonomy" id="49278"/>
    <lineage>
        <taxon>Bacteria</taxon>
        <taxon>Pseudomonadati</taxon>
        <taxon>Bacteroidota</taxon>
        <taxon>Flavobacteriia</taxon>
        <taxon>Flavobacteriales</taxon>
        <taxon>Flavobacteriaceae</taxon>
        <taxon>Psychroserpens</taxon>
    </lineage>
</organism>
<dbReference type="AlphaFoldDB" id="A0A5C7B531"/>
<dbReference type="Pfam" id="PF07784">
    <property type="entry name" value="DUF1622"/>
    <property type="match status" value="1"/>
</dbReference>
<accession>A0A5C7B531</accession>
<name>A0A5C7B531_9FLAO</name>
<dbReference type="RefSeq" id="WP_147231943.1">
    <property type="nucleotide sequence ID" value="NZ_VOSB01000022.1"/>
</dbReference>
<dbReference type="PANTHER" id="PTHR38468">
    <property type="entry name" value="SLL0939 PROTEIN"/>
    <property type="match status" value="1"/>
</dbReference>
<gene>
    <name evidence="2" type="ORF">ES692_14400</name>
</gene>
<keyword evidence="1" id="KW-1133">Transmembrane helix</keyword>
<reference evidence="2 3" key="1">
    <citation type="submission" date="2019-08" db="EMBL/GenBank/DDBJ databases">
        <title>Genome of Psychroserpens burtonensis ACAM 167.</title>
        <authorList>
            <person name="Bowman J.P."/>
        </authorList>
    </citation>
    <scope>NUCLEOTIDE SEQUENCE [LARGE SCALE GENOMIC DNA]</scope>
    <source>
        <strain evidence="2 3">ACAM 167</strain>
    </source>
</reference>
<sequence>MHHYIEITAKIIETIGILIILIGLLYALGASIRDVLKKAKSGYGRLRKSILLGLDILIAVDIVTTVVILPTLESVSILGVIVLIRTFLSLSIQVEIEGKFPWQNTSNDKLHDYK</sequence>
<evidence type="ECO:0000313" key="3">
    <source>
        <dbReference type="Proteomes" id="UP000321938"/>
    </source>
</evidence>
<dbReference type="STRING" id="1123037.GCA_000425305_03060"/>
<dbReference type="Proteomes" id="UP000321938">
    <property type="component" value="Unassembled WGS sequence"/>
</dbReference>
<dbReference type="PANTHER" id="PTHR38468:SF1">
    <property type="entry name" value="SLL0939 PROTEIN"/>
    <property type="match status" value="1"/>
</dbReference>
<proteinExistence type="predicted"/>
<keyword evidence="3" id="KW-1185">Reference proteome</keyword>
<dbReference type="EMBL" id="VOSB01000022">
    <property type="protein sequence ID" value="TXE15944.1"/>
    <property type="molecule type" value="Genomic_DNA"/>
</dbReference>
<evidence type="ECO:0000256" key="1">
    <source>
        <dbReference type="SAM" id="Phobius"/>
    </source>
</evidence>
<feature type="transmembrane region" description="Helical" evidence="1">
    <location>
        <begin position="50"/>
        <end position="69"/>
    </location>
</feature>
<feature type="transmembrane region" description="Helical" evidence="1">
    <location>
        <begin position="12"/>
        <end position="29"/>
    </location>
</feature>
<dbReference type="InterPro" id="IPR012427">
    <property type="entry name" value="DUF1622"/>
</dbReference>
<keyword evidence="1" id="KW-0472">Membrane</keyword>
<protein>
    <submittedName>
        <fullName evidence="2">DUF1622 domain-containing protein</fullName>
    </submittedName>
</protein>